<sequence length="176" mass="19448">MDLLTYTILFRSAEFGCGILSARLLLKKDFVLLNRVAWLAAFIAVTYLGRILVSNAILSLSAEFYNLFKLAGFTLMGFGFAGILYLSVTSVKWLNLVLGNVLFKKMGRISYSFYLLHALIIPVVAEFVIKYAPGLKGISAPLVTMTISAVILYPLSLLSFNLFEKPFLSIGNLSSK</sequence>
<reference evidence="2" key="1">
    <citation type="submission" date="2020-08" db="EMBL/GenBank/DDBJ databases">
        <title>Genomic Encyclopedia of Type Strains, Phase III (KMG-III): the genomes of soil and plant-associated and newly described type strains.</title>
        <authorList>
            <person name="Whitman W."/>
        </authorList>
    </citation>
    <scope>NUCLEOTIDE SEQUENCE [LARGE SCALE GENOMIC DNA]</scope>
    <source>
        <strain evidence="2">CECT 8628</strain>
    </source>
</reference>
<feature type="transmembrane region" description="Helical" evidence="1">
    <location>
        <begin position="6"/>
        <end position="26"/>
    </location>
</feature>
<proteinExistence type="predicted"/>
<keyword evidence="1" id="KW-1133">Transmembrane helix</keyword>
<comment type="caution">
    <text evidence="2">The sequence shown here is derived from an EMBL/GenBank/DDBJ whole genome shotgun (WGS) entry which is preliminary data.</text>
</comment>
<feature type="transmembrane region" description="Helical" evidence="1">
    <location>
        <begin position="109"/>
        <end position="132"/>
    </location>
</feature>
<keyword evidence="3" id="KW-1185">Reference proteome</keyword>
<evidence type="ECO:0000313" key="2">
    <source>
        <dbReference type="EMBL" id="MBB3057110.1"/>
    </source>
</evidence>
<feature type="transmembrane region" description="Helical" evidence="1">
    <location>
        <begin position="38"/>
        <end position="58"/>
    </location>
</feature>
<evidence type="ECO:0000256" key="1">
    <source>
        <dbReference type="SAM" id="Phobius"/>
    </source>
</evidence>
<feature type="transmembrane region" description="Helical" evidence="1">
    <location>
        <begin position="70"/>
        <end position="88"/>
    </location>
</feature>
<feature type="transmembrane region" description="Helical" evidence="1">
    <location>
        <begin position="138"/>
        <end position="163"/>
    </location>
</feature>
<dbReference type="Proteomes" id="UP000539265">
    <property type="component" value="Unassembled WGS sequence"/>
</dbReference>
<name>A0A839SJR3_9SPHI</name>
<dbReference type="EMBL" id="JACHWX010000011">
    <property type="protein sequence ID" value="MBB3057110.1"/>
    <property type="molecule type" value="Genomic_DNA"/>
</dbReference>
<dbReference type="AlphaFoldDB" id="A0A839SJR3"/>
<gene>
    <name evidence="2" type="ORF">FHS11_003538</name>
</gene>
<accession>A0A839SJR3</accession>
<evidence type="ECO:0000313" key="3">
    <source>
        <dbReference type="Proteomes" id="UP000539265"/>
    </source>
</evidence>
<organism evidence="2 3">
    <name type="scientific">Mucilaginibacter gotjawali</name>
    <dbReference type="NCBI Taxonomy" id="1550579"/>
    <lineage>
        <taxon>Bacteria</taxon>
        <taxon>Pseudomonadati</taxon>
        <taxon>Bacteroidota</taxon>
        <taxon>Sphingobacteriia</taxon>
        <taxon>Sphingobacteriales</taxon>
        <taxon>Sphingobacteriaceae</taxon>
        <taxon>Mucilaginibacter</taxon>
    </lineage>
</organism>
<keyword evidence="1" id="KW-0812">Transmembrane</keyword>
<keyword evidence="1" id="KW-0472">Membrane</keyword>
<protein>
    <submittedName>
        <fullName evidence="2">Peptidoglycan/LPS O-acetylase OafA/YrhL</fullName>
    </submittedName>
</protein>